<feature type="transmembrane region" description="Helical" evidence="5">
    <location>
        <begin position="161"/>
        <end position="180"/>
    </location>
</feature>
<evidence type="ECO:0000256" key="2">
    <source>
        <dbReference type="ARBA" id="ARBA00022692"/>
    </source>
</evidence>
<dbReference type="RefSeq" id="WP_077410675.1">
    <property type="nucleotide sequence ID" value="NZ_JBHRTS010000005.1"/>
</dbReference>
<comment type="subcellular location">
    <subcellularLocation>
        <location evidence="1">Membrane</location>
        <topology evidence="1">Multi-pass membrane protein</topology>
    </subcellularLocation>
</comment>
<comment type="caution">
    <text evidence="7">The sequence shown here is derived from an EMBL/GenBank/DDBJ whole genome shotgun (WGS) entry which is preliminary data.</text>
</comment>
<evidence type="ECO:0000256" key="5">
    <source>
        <dbReference type="SAM" id="Phobius"/>
    </source>
</evidence>
<keyword evidence="4 5" id="KW-0472">Membrane</keyword>
<dbReference type="Pfam" id="PF07298">
    <property type="entry name" value="NnrU"/>
    <property type="match status" value="1"/>
</dbReference>
<dbReference type="InterPro" id="IPR009915">
    <property type="entry name" value="NnrU_dom"/>
</dbReference>
<evidence type="ECO:0000256" key="1">
    <source>
        <dbReference type="ARBA" id="ARBA00004141"/>
    </source>
</evidence>
<feature type="domain" description="NnrU" evidence="6">
    <location>
        <begin position="5"/>
        <end position="182"/>
    </location>
</feature>
<feature type="transmembrane region" description="Helical" evidence="5">
    <location>
        <begin position="75"/>
        <end position="92"/>
    </location>
</feature>
<gene>
    <name evidence="7" type="ORF">ACFODZ_10250</name>
</gene>
<keyword evidence="3 5" id="KW-1133">Transmembrane helix</keyword>
<reference evidence="8" key="1">
    <citation type="journal article" date="2019" name="Int. J. Syst. Evol. Microbiol.">
        <title>The Global Catalogue of Microorganisms (GCM) 10K type strain sequencing project: providing services to taxonomists for standard genome sequencing and annotation.</title>
        <authorList>
            <consortium name="The Broad Institute Genomics Platform"/>
            <consortium name="The Broad Institute Genome Sequencing Center for Infectious Disease"/>
            <person name="Wu L."/>
            <person name="Ma J."/>
        </authorList>
    </citation>
    <scope>NUCLEOTIDE SEQUENCE [LARGE SCALE GENOMIC DNA]</scope>
    <source>
        <strain evidence="8">KCTC 42953</strain>
    </source>
</reference>
<evidence type="ECO:0000256" key="3">
    <source>
        <dbReference type="ARBA" id="ARBA00022989"/>
    </source>
</evidence>
<proteinExistence type="predicted"/>
<protein>
    <submittedName>
        <fullName evidence="7">NnrU family protein</fullName>
    </submittedName>
</protein>
<evidence type="ECO:0000259" key="6">
    <source>
        <dbReference type="Pfam" id="PF07298"/>
    </source>
</evidence>
<keyword evidence="2 5" id="KW-0812">Transmembrane</keyword>
<sequence>MTLIFAGLLLWTLVHWTPALFPGIKTRWKNTLGPGAYQGSFALLIISALVLIVLGWRSTPPEHVYQPMLSWRHPAMGLVVVGFILMGAANYASRLKAWLRHPQLTGFMLWATAHLLLNGDHKSVLVFSWMLLWAGSEILLINRRDGRWQAPEVVSWPKEILGVLVSLGVVALVVWLHPYLSGRHVVL</sequence>
<dbReference type="EMBL" id="JBHRTS010000005">
    <property type="protein sequence ID" value="MFC3194617.1"/>
    <property type="molecule type" value="Genomic_DNA"/>
</dbReference>
<feature type="transmembrane region" description="Helical" evidence="5">
    <location>
        <begin position="35"/>
        <end position="54"/>
    </location>
</feature>
<evidence type="ECO:0000256" key="4">
    <source>
        <dbReference type="ARBA" id="ARBA00023136"/>
    </source>
</evidence>
<organism evidence="7 8">
    <name type="scientific">Marinicella sediminis</name>
    <dbReference type="NCBI Taxonomy" id="1792834"/>
    <lineage>
        <taxon>Bacteria</taxon>
        <taxon>Pseudomonadati</taxon>
        <taxon>Pseudomonadota</taxon>
        <taxon>Gammaproteobacteria</taxon>
        <taxon>Lysobacterales</taxon>
        <taxon>Marinicellaceae</taxon>
        <taxon>Marinicella</taxon>
    </lineage>
</organism>
<evidence type="ECO:0000313" key="7">
    <source>
        <dbReference type="EMBL" id="MFC3194617.1"/>
    </source>
</evidence>
<feature type="transmembrane region" description="Helical" evidence="5">
    <location>
        <begin position="124"/>
        <end position="141"/>
    </location>
</feature>
<dbReference type="Proteomes" id="UP001595533">
    <property type="component" value="Unassembled WGS sequence"/>
</dbReference>
<accession>A0ABV7JBW8</accession>
<keyword evidence="8" id="KW-1185">Reference proteome</keyword>
<name>A0ABV7JBW8_9GAMM</name>
<evidence type="ECO:0000313" key="8">
    <source>
        <dbReference type="Proteomes" id="UP001595533"/>
    </source>
</evidence>